<dbReference type="STRING" id="150033.RV14_GL000685"/>
<dbReference type="Proteomes" id="UP000182152">
    <property type="component" value="Unassembled WGS sequence"/>
</dbReference>
<organism evidence="1 2">
    <name type="scientific">Enterococcus ratti</name>
    <dbReference type="NCBI Taxonomy" id="150033"/>
    <lineage>
        <taxon>Bacteria</taxon>
        <taxon>Bacillati</taxon>
        <taxon>Bacillota</taxon>
        <taxon>Bacilli</taxon>
        <taxon>Lactobacillales</taxon>
        <taxon>Enterococcaceae</taxon>
        <taxon>Enterococcus</taxon>
    </lineage>
</organism>
<gene>
    <name evidence="1" type="ORF">RV14_GL000685</name>
</gene>
<dbReference type="EMBL" id="JXLB01000016">
    <property type="protein sequence ID" value="OJG80026.1"/>
    <property type="molecule type" value="Genomic_DNA"/>
</dbReference>
<reference evidence="1 2" key="1">
    <citation type="submission" date="2014-12" db="EMBL/GenBank/DDBJ databases">
        <title>Draft genome sequences of 29 type strains of Enterococci.</title>
        <authorList>
            <person name="Zhong Z."/>
            <person name="Sun Z."/>
            <person name="Liu W."/>
            <person name="Zhang W."/>
            <person name="Zhang H."/>
        </authorList>
    </citation>
    <scope>NUCLEOTIDE SEQUENCE [LARGE SCALE GENOMIC DNA]</scope>
    <source>
        <strain evidence="1 2">DSM 15687</strain>
    </source>
</reference>
<name>A0A1L8WG68_9ENTE</name>
<evidence type="ECO:0000313" key="1">
    <source>
        <dbReference type="EMBL" id="OJG80026.1"/>
    </source>
</evidence>
<keyword evidence="2" id="KW-1185">Reference proteome</keyword>
<dbReference type="AlphaFoldDB" id="A0A1L8WG68"/>
<sequence>MVEGMRKKRPFLLFWLLGFFVLLIVSVANAGKMTVDIQLGAEKSIASKESVDKFKKELSTYWWKDYRLIANYDKGELAIYLPKDNESNQFINIDDVLSAISLRQYQFKDKNLTILLLTSDGANLARLKKGKVITSYSDKVNSELVETRLKEWIKLNKAVKKHSEQTTLEPSTTSSTISDSIQNTTSRLLEENVYNQ</sequence>
<proteinExistence type="predicted"/>
<evidence type="ECO:0000313" key="2">
    <source>
        <dbReference type="Proteomes" id="UP000182152"/>
    </source>
</evidence>
<comment type="caution">
    <text evidence="1">The sequence shown here is derived from an EMBL/GenBank/DDBJ whole genome shotgun (WGS) entry which is preliminary data.</text>
</comment>
<protein>
    <submittedName>
        <fullName evidence="1">Uncharacterized protein</fullName>
    </submittedName>
</protein>
<accession>A0A1L8WG68</accession>